<dbReference type="CDD" id="cd00165">
    <property type="entry name" value="S4"/>
    <property type="match status" value="1"/>
</dbReference>
<evidence type="ECO:0000256" key="5">
    <source>
        <dbReference type="SAM" id="MobiDB-lite"/>
    </source>
</evidence>
<feature type="compositionally biased region" description="Low complexity" evidence="5">
    <location>
        <begin position="301"/>
        <end position="313"/>
    </location>
</feature>
<evidence type="ECO:0000256" key="6">
    <source>
        <dbReference type="SAM" id="SignalP"/>
    </source>
</evidence>
<dbReference type="SUPFAM" id="SSF55120">
    <property type="entry name" value="Pseudouridine synthase"/>
    <property type="match status" value="1"/>
</dbReference>
<feature type="domain" description="Pseudouridine synthase RsuA/RluA-like" evidence="7">
    <location>
        <begin position="262"/>
        <end position="443"/>
    </location>
</feature>
<keyword evidence="4" id="KW-0694">RNA-binding</keyword>
<dbReference type="Proteomes" id="UP000751190">
    <property type="component" value="Unassembled WGS sequence"/>
</dbReference>
<dbReference type="AlphaFoldDB" id="A0A8J5XTC5"/>
<dbReference type="PANTHER" id="PTHR21600:SF44">
    <property type="entry name" value="RIBOSOMAL LARGE SUBUNIT PSEUDOURIDINE SYNTHASE D"/>
    <property type="match status" value="1"/>
</dbReference>
<comment type="caution">
    <text evidence="8">The sequence shown here is derived from an EMBL/GenBank/DDBJ whole genome shotgun (WGS) entry which is preliminary data.</text>
</comment>
<evidence type="ECO:0000256" key="1">
    <source>
        <dbReference type="ARBA" id="ARBA00010876"/>
    </source>
</evidence>
<dbReference type="SUPFAM" id="SSF55174">
    <property type="entry name" value="Alpha-L RNA-binding motif"/>
    <property type="match status" value="1"/>
</dbReference>
<dbReference type="GO" id="GO:0009982">
    <property type="term" value="F:pseudouridine synthase activity"/>
    <property type="evidence" value="ECO:0007669"/>
    <property type="project" value="InterPro"/>
</dbReference>
<evidence type="ECO:0000259" key="7">
    <source>
        <dbReference type="Pfam" id="PF00849"/>
    </source>
</evidence>
<dbReference type="InterPro" id="IPR006145">
    <property type="entry name" value="PsdUridine_synth_RsuA/RluA"/>
</dbReference>
<dbReference type="InterPro" id="IPR006225">
    <property type="entry name" value="PsdUridine_synth_RluC/D"/>
</dbReference>
<keyword evidence="2" id="KW-0413">Isomerase</keyword>
<dbReference type="Gene3D" id="3.30.2350.10">
    <property type="entry name" value="Pseudouridine synthase"/>
    <property type="match status" value="1"/>
</dbReference>
<evidence type="ECO:0000313" key="8">
    <source>
        <dbReference type="EMBL" id="KAG8471313.1"/>
    </source>
</evidence>
<dbReference type="PROSITE" id="PS50889">
    <property type="entry name" value="S4"/>
    <property type="match status" value="1"/>
</dbReference>
<dbReference type="PANTHER" id="PTHR21600">
    <property type="entry name" value="MITOCHONDRIAL RNA PSEUDOURIDINE SYNTHASE"/>
    <property type="match status" value="1"/>
</dbReference>
<comment type="similarity">
    <text evidence="1">Belongs to the pseudouridine synthase RluA family.</text>
</comment>
<dbReference type="InterPro" id="IPR020103">
    <property type="entry name" value="PsdUridine_synth_cat_dom_sf"/>
</dbReference>
<dbReference type="NCBIfam" id="TIGR00005">
    <property type="entry name" value="rluA_subfam"/>
    <property type="match status" value="1"/>
</dbReference>
<dbReference type="EMBL" id="JAGTXO010000001">
    <property type="protein sequence ID" value="KAG8471313.1"/>
    <property type="molecule type" value="Genomic_DNA"/>
</dbReference>
<dbReference type="Gene3D" id="3.10.290.10">
    <property type="entry name" value="RNA-binding S4 domain"/>
    <property type="match status" value="1"/>
</dbReference>
<sequence>MRTAILLVALAHPAATARAPPACAARAACVRAHVACAHVSVVSPFSRSARSLEKQLRSLALPDAAVAALMGSGATTLHEVGALSDEQLVSAGVPRKSWAAVRAGVTLLLAEKAVGIVPAPSSPLAAATRLSARARAKGAAAASRAGAATAAAAAARAPAGADEADGDAEAAGDPMEIAELTVLPDEADLRLDRLLVGRFELQSRTYFASLCAQGLVTMDGMRAAKGDRLRVGAVVSVQFTPTAEMEARPERMPLDILYEDAHLLVLNKAAGVVVHPAPGHWEGTLVNGVLFHLLGNGHGAAGAAEASGGAPPSDESDESDEPDALRAPTSTVVHRLDKGTTGAIAFAKSAESQRALSSLFRLRQVRKSYLAVCVGDPGADPIEITHPIGRDKANRLRMTVVAEADGGRSARSVVRRLCYDGRFSLVRVDIFTGRTHQIRVHMRAHGLPLVGDDEYGSKQWNQAALKGLGVRRPLLHAHRLAFEHPFTQRALAFEAPLPDDLRRAIDSIYARSRDGGGGGEAADAHAGADGVAALLADAPLRAGTAAPLSKGAAT</sequence>
<protein>
    <recommendedName>
        <fullName evidence="7">Pseudouridine synthase RsuA/RluA-like domain-containing protein</fullName>
    </recommendedName>
</protein>
<dbReference type="GO" id="GO:0003723">
    <property type="term" value="F:RNA binding"/>
    <property type="evidence" value="ECO:0007669"/>
    <property type="project" value="UniProtKB-KW"/>
</dbReference>
<accession>A0A8J5XTC5</accession>
<gene>
    <name evidence="8" type="ORF">KFE25_009734</name>
</gene>
<organism evidence="8 9">
    <name type="scientific">Diacronema lutheri</name>
    <name type="common">Unicellular marine alga</name>
    <name type="synonym">Monochrysis lutheri</name>
    <dbReference type="NCBI Taxonomy" id="2081491"/>
    <lineage>
        <taxon>Eukaryota</taxon>
        <taxon>Haptista</taxon>
        <taxon>Haptophyta</taxon>
        <taxon>Pavlovophyceae</taxon>
        <taxon>Pavlovales</taxon>
        <taxon>Pavlovaceae</taxon>
        <taxon>Diacronema</taxon>
    </lineage>
</organism>
<dbReference type="Pfam" id="PF00849">
    <property type="entry name" value="PseudoU_synth_2"/>
    <property type="match status" value="1"/>
</dbReference>
<feature type="signal peptide" evidence="6">
    <location>
        <begin position="1"/>
        <end position="19"/>
    </location>
</feature>
<proteinExistence type="inferred from homology"/>
<dbReference type="CDD" id="cd02869">
    <property type="entry name" value="PseudoU_synth_RluA_like"/>
    <property type="match status" value="1"/>
</dbReference>
<evidence type="ECO:0000256" key="4">
    <source>
        <dbReference type="PROSITE-ProRule" id="PRU00182"/>
    </source>
</evidence>
<dbReference type="GO" id="GO:0000455">
    <property type="term" value="P:enzyme-directed rRNA pseudouridine synthesis"/>
    <property type="evidence" value="ECO:0007669"/>
    <property type="project" value="TreeGrafter"/>
</dbReference>
<evidence type="ECO:0000256" key="3">
    <source>
        <dbReference type="PIRSR" id="PIRSR606225-1"/>
    </source>
</evidence>
<feature type="active site" evidence="3">
    <location>
        <position position="337"/>
    </location>
</feature>
<dbReference type="InterPro" id="IPR036986">
    <property type="entry name" value="S4_RNA-bd_sf"/>
</dbReference>
<keyword evidence="6" id="KW-0732">Signal</keyword>
<keyword evidence="9" id="KW-1185">Reference proteome</keyword>
<evidence type="ECO:0000256" key="2">
    <source>
        <dbReference type="ARBA" id="ARBA00023235"/>
    </source>
</evidence>
<reference evidence="8" key="1">
    <citation type="submission" date="2021-05" db="EMBL/GenBank/DDBJ databases">
        <title>The genome of the haptophyte Pavlova lutheri (Diacronema luteri, Pavlovales) - a model for lipid biosynthesis in eukaryotic algae.</title>
        <authorList>
            <person name="Hulatt C.J."/>
            <person name="Posewitz M.C."/>
        </authorList>
    </citation>
    <scope>NUCLEOTIDE SEQUENCE</scope>
    <source>
        <strain evidence="8">NIVA-4/92</strain>
    </source>
</reference>
<feature type="chain" id="PRO_5035206448" description="Pseudouridine synthase RsuA/RluA-like domain-containing protein" evidence="6">
    <location>
        <begin position="20"/>
        <end position="554"/>
    </location>
</feature>
<feature type="region of interest" description="Disordered" evidence="5">
    <location>
        <begin position="301"/>
        <end position="330"/>
    </location>
</feature>
<dbReference type="OrthoDB" id="418349at2759"/>
<evidence type="ECO:0000313" key="9">
    <source>
        <dbReference type="Proteomes" id="UP000751190"/>
    </source>
</evidence>
<dbReference type="InterPro" id="IPR050188">
    <property type="entry name" value="RluA_PseudoU_synthase"/>
</dbReference>
<name>A0A8J5XTC5_DIALT</name>